<accession>A0A4D9CMH9</accession>
<reference evidence="2 3" key="1">
    <citation type="submission" date="2019-01" db="EMBL/GenBank/DDBJ databases">
        <title>Nuclear Genome Assembly of the Microalgal Biofuel strain Nannochloropsis salina CCMP1776.</title>
        <authorList>
            <person name="Hovde B."/>
        </authorList>
    </citation>
    <scope>NUCLEOTIDE SEQUENCE [LARGE SCALE GENOMIC DNA]</scope>
    <source>
        <strain evidence="2 3">CCMP1776</strain>
    </source>
</reference>
<feature type="region of interest" description="Disordered" evidence="1">
    <location>
        <begin position="47"/>
        <end position="146"/>
    </location>
</feature>
<feature type="compositionally biased region" description="Basic and acidic residues" evidence="1">
    <location>
        <begin position="47"/>
        <end position="63"/>
    </location>
</feature>
<keyword evidence="3" id="KW-1185">Reference proteome</keyword>
<proteinExistence type="predicted"/>
<name>A0A4D9CMH9_9STRA</name>
<gene>
    <name evidence="2" type="ORF">NSK_008524</name>
</gene>
<evidence type="ECO:0000256" key="1">
    <source>
        <dbReference type="SAM" id="MobiDB-lite"/>
    </source>
</evidence>
<dbReference type="AlphaFoldDB" id="A0A4D9CMH9"/>
<comment type="caution">
    <text evidence="2">The sequence shown here is derived from an EMBL/GenBank/DDBJ whole genome shotgun (WGS) entry which is preliminary data.</text>
</comment>
<organism evidence="2 3">
    <name type="scientific">Nannochloropsis salina CCMP1776</name>
    <dbReference type="NCBI Taxonomy" id="1027361"/>
    <lineage>
        <taxon>Eukaryota</taxon>
        <taxon>Sar</taxon>
        <taxon>Stramenopiles</taxon>
        <taxon>Ochrophyta</taxon>
        <taxon>Eustigmatophyceae</taxon>
        <taxon>Eustigmatales</taxon>
        <taxon>Monodopsidaceae</taxon>
        <taxon>Microchloropsis</taxon>
        <taxon>Microchloropsis salina</taxon>
    </lineage>
</organism>
<feature type="compositionally biased region" description="Acidic residues" evidence="1">
    <location>
        <begin position="73"/>
        <end position="101"/>
    </location>
</feature>
<protein>
    <submittedName>
        <fullName evidence="2">Uncharacterized protein</fullName>
    </submittedName>
</protein>
<evidence type="ECO:0000313" key="2">
    <source>
        <dbReference type="EMBL" id="TFJ79966.1"/>
    </source>
</evidence>
<evidence type="ECO:0000313" key="3">
    <source>
        <dbReference type="Proteomes" id="UP000355283"/>
    </source>
</evidence>
<feature type="compositionally biased region" description="Polar residues" evidence="1">
    <location>
        <begin position="103"/>
        <end position="113"/>
    </location>
</feature>
<sequence>MDVDSVNSSAPPLLKVLSRLSLDGIRPVTDPKHYRLVTLDNGLEALLIHDPRITPRADDGEGIRKRRMKPKEEEEGEEEEDEEEDEDEDEDEEEEEEEEEASGTCSSADSRSSAGDEDDEELDVDASDPSCKRDQPGPTGSPPPPV</sequence>
<dbReference type="Proteomes" id="UP000355283">
    <property type="component" value="Unassembled WGS sequence"/>
</dbReference>
<feature type="compositionally biased region" description="Acidic residues" evidence="1">
    <location>
        <begin position="115"/>
        <end position="126"/>
    </location>
</feature>
<dbReference type="EMBL" id="SDOX01000183">
    <property type="protein sequence ID" value="TFJ79966.1"/>
    <property type="molecule type" value="Genomic_DNA"/>
</dbReference>